<feature type="modified residue" description="4-aspartylphosphate" evidence="3">
    <location>
        <position position="1596"/>
    </location>
</feature>
<dbReference type="Gene3D" id="3.40.50.2300">
    <property type="match status" value="1"/>
</dbReference>
<dbReference type="InterPro" id="IPR013655">
    <property type="entry name" value="PAS_fold_3"/>
</dbReference>
<sequence length="1673" mass="193739">MIKTEYLINKLKEFGCTYISFNFDWVPLHYQKEFEKLWGNIERLNVADFFQQNYDLTTAHLDSQLSNNQGTISIVKLYIPTKIEHELSFYLTEKEIVLFVRELTSSSDVLLAELFELAPVAMMAYDFENDKIVINEIFTRQIGYTNNDLVSMERWLSLAFPDESYRKNVYDNWAEGIVKVQTGQDSFVPVDVKINCQDGTTKYFDVSFKLLKRFTILSFIDVTERVISKIDLEENQYVFTSITERIGEILWITDSTNSKMLFVNKNFRDILSVYNRDFLTIQDFYSIIHQEDLPLFLSAQQKYLENTANSINTTIRIQLPNNSCRWFEVIKFALYNENAQVYKHIGIAKDVTSKKEEELRYERLNQLQSTLAKLSITFINKPYQDFQTELVNILETVGKSTQTSKAFIYTYEENGNKLVKTHEWLCSGTPMYDKDPLFEISIEEVEPVFKNLLDNGLLYINHIDELKSYPRIFDGLTTESVGSVIVIPFFERDKVIGLLGLMTTNHQRIFEKDEIELLKVVAELIQNVTLRYKIENSLRESEQEFRKIFENMSEGLVYQDREGAIIRANPSASKIFGVDISKTDGRAQLLGNAQFFDENSNLISTDSLPVYKALKAGKPIIGEVIGFKTESFHTMKWVRVNAIPEFNDEESEPCRIFCTFVDITEQKQVFDSLLESESKYKRLTENIIDVISRLELTPQKHFSYISPSLKDVVGYAPEEFYNDFELAHKIIFDEDKNSFQELVNSNNFFESPIVMRWVKKSGETIWIEQRNVPILNASGELVAIEGISRDITNAKETFDNLSYLSQLQDILMRTFLRYINISPSEADSNINTVLQEIGLFINVEHFFIGKYVSKHSFEIKNEWIKPNTDSNKIIHLQDDLTYTEMYRHLQQNRLYSLHANNINLKITPILSSNECIGFVGIEINSQIQRVDKYDEQILKMTAEMLTNIFERQNFVAEITETQQLFENIINNNGSIIYVKDLQGIYTVVNATWEKVLGIKKELALGKSDFDLFHEDFAKTFVSNDHQAQNTEAPIFIEEGLLINNEWKNFISVKFPVRNASNQLIGVAGMSTDITNIRLAEKALKESEANLIAILDSSSESIWSVNDRFEIIYANKVVRKDYLESFGVDLVKGINILDALPNEIKKEWQSRYKQVLENRVLHFNDRLPTLNKIFYLEVSMNPILLDNQVVGVSVFSKNITKEKYANNEVLKYSNIFENLLNEIYLFDTNTLRFIGANKAAQDNIGYASEELAYLTPIDIKPLINQRQFQELIAPLINGQKKKLIFETIHQRKNQTQYPVEVHLQIIEIEQEKLFVAIVVDITERKNASIALVESENRFRSIFQSSASIMYIINPDNGQFVDVNEACISFYGWTRRDFSSLNILNINTSEEDVTKKFELISKNSRQVFETKHRNKAGVVFDMEVYSCMIEVGSQNLIFEIAHDVTDRNRYFKAVEVQNKTLKDIAWMQSHVVRAPLSRLMGLVLLLKEGIEDIEMRSQCLEHIIASAFEIDQIIKEITNKTYSVKKLEMNVNQSITTKNRTIHVSIVDDDSAIQLLHKLLIEKAGLGYSPNQFLNGLGMLDYITSHDTPMDVHIIFLDINMPEMNGWDFLESLNKRYFSSTIKVIMVSSSIDTNDYTRAWTYPSVIEFFSKPLDLQKLNNLKNHDKLKDCYSVEK</sequence>
<keyword evidence="3" id="KW-0597">Phosphoprotein</keyword>
<feature type="domain" description="PAS" evidence="5">
    <location>
        <begin position="961"/>
        <end position="1015"/>
    </location>
</feature>
<dbReference type="InterPro" id="IPR000700">
    <property type="entry name" value="PAS-assoc_C"/>
</dbReference>
<dbReference type="PROSITE" id="PS50110">
    <property type="entry name" value="RESPONSE_REGULATORY"/>
    <property type="match status" value="1"/>
</dbReference>
<accession>A0ABT6YS38</accession>
<dbReference type="Pfam" id="PF00072">
    <property type="entry name" value="Response_reg"/>
    <property type="match status" value="1"/>
</dbReference>
<dbReference type="InterPro" id="IPR052155">
    <property type="entry name" value="Biofilm_reg_signaling"/>
</dbReference>
<dbReference type="CDD" id="cd00130">
    <property type="entry name" value="PAS"/>
    <property type="match status" value="3"/>
</dbReference>
<keyword evidence="8" id="KW-1185">Reference proteome</keyword>
<feature type="domain" description="Response regulatory" evidence="4">
    <location>
        <begin position="1541"/>
        <end position="1664"/>
    </location>
</feature>
<dbReference type="Pfam" id="PF08447">
    <property type="entry name" value="PAS_3"/>
    <property type="match status" value="2"/>
</dbReference>
<dbReference type="SMART" id="SM00086">
    <property type="entry name" value="PAC"/>
    <property type="match status" value="6"/>
</dbReference>
<evidence type="ECO:0000256" key="3">
    <source>
        <dbReference type="PROSITE-ProRule" id="PRU00169"/>
    </source>
</evidence>
<feature type="domain" description="PAS" evidence="5">
    <location>
        <begin position="1333"/>
        <end position="1376"/>
    </location>
</feature>
<dbReference type="PANTHER" id="PTHR44757">
    <property type="entry name" value="DIGUANYLATE CYCLASE DGCP"/>
    <property type="match status" value="1"/>
</dbReference>
<keyword evidence="2" id="KW-0418">Kinase</keyword>
<gene>
    <name evidence="7" type="ORF">QM480_18565</name>
</gene>
<keyword evidence="1" id="KW-0808">Transferase</keyword>
<feature type="domain" description="PAC" evidence="6">
    <location>
        <begin position="311"/>
        <end position="363"/>
    </location>
</feature>
<evidence type="ECO:0000259" key="5">
    <source>
        <dbReference type="PROSITE" id="PS50112"/>
    </source>
</evidence>
<dbReference type="SMART" id="SM00448">
    <property type="entry name" value="REC"/>
    <property type="match status" value="1"/>
</dbReference>
<dbReference type="PANTHER" id="PTHR44757:SF2">
    <property type="entry name" value="BIOFILM ARCHITECTURE MAINTENANCE PROTEIN MBAA"/>
    <property type="match status" value="1"/>
</dbReference>
<dbReference type="Pfam" id="PF13426">
    <property type="entry name" value="PAS_9"/>
    <property type="match status" value="3"/>
</dbReference>
<dbReference type="Proteomes" id="UP001236569">
    <property type="component" value="Unassembled WGS sequence"/>
</dbReference>
<evidence type="ECO:0000313" key="8">
    <source>
        <dbReference type="Proteomes" id="UP001236569"/>
    </source>
</evidence>
<dbReference type="PROSITE" id="PS50112">
    <property type="entry name" value="PAS"/>
    <property type="match status" value="5"/>
</dbReference>
<dbReference type="SUPFAM" id="SSF52172">
    <property type="entry name" value="CheY-like"/>
    <property type="match status" value="1"/>
</dbReference>
<feature type="domain" description="PAS" evidence="5">
    <location>
        <begin position="541"/>
        <end position="590"/>
    </location>
</feature>
<dbReference type="SUPFAM" id="SSF55785">
    <property type="entry name" value="PYP-like sensor domain (PAS domain)"/>
    <property type="match status" value="8"/>
</dbReference>
<organism evidence="7 8">
    <name type="scientific">Flectobacillus longus</name>
    <dbReference type="NCBI Taxonomy" id="2984207"/>
    <lineage>
        <taxon>Bacteria</taxon>
        <taxon>Pseudomonadati</taxon>
        <taxon>Bacteroidota</taxon>
        <taxon>Cytophagia</taxon>
        <taxon>Cytophagales</taxon>
        <taxon>Flectobacillaceae</taxon>
        <taxon>Flectobacillus</taxon>
    </lineage>
</organism>
<dbReference type="Gene3D" id="3.30.450.20">
    <property type="entry name" value="PAS domain"/>
    <property type="match status" value="8"/>
</dbReference>
<dbReference type="EMBL" id="JASHID010000016">
    <property type="protein sequence ID" value="MDI9866350.1"/>
    <property type="molecule type" value="Genomic_DNA"/>
</dbReference>
<dbReference type="InterPro" id="IPR011006">
    <property type="entry name" value="CheY-like_superfamily"/>
</dbReference>
<feature type="domain" description="PAS" evidence="5">
    <location>
        <begin position="676"/>
        <end position="744"/>
    </location>
</feature>
<dbReference type="InterPro" id="IPR001789">
    <property type="entry name" value="Sig_transdc_resp-reg_receiver"/>
</dbReference>
<feature type="domain" description="PAS" evidence="5">
    <location>
        <begin position="235"/>
        <end position="307"/>
    </location>
</feature>
<reference evidence="7 8" key="1">
    <citation type="submission" date="2023-05" db="EMBL/GenBank/DDBJ databases">
        <title>Novel species of genus Flectobacillus isolated from stream in China.</title>
        <authorList>
            <person name="Lu H."/>
        </authorList>
    </citation>
    <scope>NUCLEOTIDE SEQUENCE [LARGE SCALE GENOMIC DNA]</scope>
    <source>
        <strain evidence="7 8">DC10W</strain>
    </source>
</reference>
<dbReference type="Pfam" id="PF01590">
    <property type="entry name" value="GAF"/>
    <property type="match status" value="1"/>
</dbReference>
<dbReference type="Pfam" id="PF13188">
    <property type="entry name" value="PAS_8"/>
    <property type="match status" value="1"/>
</dbReference>
<dbReference type="Pfam" id="PF08448">
    <property type="entry name" value="PAS_4"/>
    <property type="match status" value="1"/>
</dbReference>
<dbReference type="InterPro" id="IPR000014">
    <property type="entry name" value="PAS"/>
</dbReference>
<evidence type="ECO:0000256" key="1">
    <source>
        <dbReference type="ARBA" id="ARBA00022679"/>
    </source>
</evidence>
<dbReference type="SMART" id="SM00091">
    <property type="entry name" value="PAS"/>
    <property type="match status" value="8"/>
</dbReference>
<evidence type="ECO:0000259" key="6">
    <source>
        <dbReference type="PROSITE" id="PS50113"/>
    </source>
</evidence>
<dbReference type="NCBIfam" id="TIGR00229">
    <property type="entry name" value="sensory_box"/>
    <property type="match status" value="7"/>
</dbReference>
<dbReference type="InterPro" id="IPR035965">
    <property type="entry name" value="PAS-like_dom_sf"/>
</dbReference>
<dbReference type="SMART" id="SM00065">
    <property type="entry name" value="GAF"/>
    <property type="match status" value="1"/>
</dbReference>
<dbReference type="RefSeq" id="WP_283371180.1">
    <property type="nucleotide sequence ID" value="NZ_JASHID010000016.1"/>
</dbReference>
<dbReference type="InterPro" id="IPR003018">
    <property type="entry name" value="GAF"/>
</dbReference>
<dbReference type="InterPro" id="IPR001610">
    <property type="entry name" value="PAC"/>
</dbReference>
<evidence type="ECO:0000259" key="4">
    <source>
        <dbReference type="PROSITE" id="PS50110"/>
    </source>
</evidence>
<name>A0ABT6YS38_9BACT</name>
<protein>
    <submittedName>
        <fullName evidence="7">PAS domain S-box protein</fullName>
    </submittedName>
</protein>
<feature type="domain" description="PAC" evidence="6">
    <location>
        <begin position="1028"/>
        <end position="1085"/>
    </location>
</feature>
<dbReference type="PROSITE" id="PS50113">
    <property type="entry name" value="PAC"/>
    <property type="match status" value="3"/>
</dbReference>
<evidence type="ECO:0000256" key="2">
    <source>
        <dbReference type="ARBA" id="ARBA00022777"/>
    </source>
</evidence>
<evidence type="ECO:0000313" key="7">
    <source>
        <dbReference type="EMBL" id="MDI9866350.1"/>
    </source>
</evidence>
<dbReference type="SUPFAM" id="SSF55781">
    <property type="entry name" value="GAF domain-like"/>
    <property type="match status" value="1"/>
</dbReference>
<dbReference type="CDD" id="cd00156">
    <property type="entry name" value="REC"/>
    <property type="match status" value="1"/>
</dbReference>
<dbReference type="Gene3D" id="3.30.450.40">
    <property type="match status" value="1"/>
</dbReference>
<proteinExistence type="predicted"/>
<comment type="caution">
    <text evidence="7">The sequence shown here is derived from an EMBL/GenBank/DDBJ whole genome shotgun (WGS) entry which is preliminary data.</text>
</comment>
<dbReference type="InterPro" id="IPR029016">
    <property type="entry name" value="GAF-like_dom_sf"/>
</dbReference>
<feature type="domain" description="PAC" evidence="6">
    <location>
        <begin position="751"/>
        <end position="803"/>
    </location>
</feature>
<dbReference type="InterPro" id="IPR013656">
    <property type="entry name" value="PAS_4"/>
</dbReference>